<accession>A0ABT6HQJ8</accession>
<sequence length="264" mass="26825">MGLVACSLTVGVGYALSGSGDDARTRSGATTVSEAPEYGKGDTVPAPGASETAGPSASASPSTSASASPSASASGTPAGAGAPSASRTASDEKTAAHTKGTTSRQSEQRTTAPRPSRTASAPRPSSPDTGTGGGGGDASLARQVADLANQERAKAGCAPLRVDSRLQAAAQAHADDMAARNYYEHTSPEGKSAGDRMEAAGYDWRTWGENIHKSPKDARTAMRDWMDSPGHRENILNCEFKDLGVGVNLSSNGPWWVQNFGAGS</sequence>
<feature type="domain" description="SCP" evidence="2">
    <location>
        <begin position="146"/>
        <end position="260"/>
    </location>
</feature>
<feature type="compositionally biased region" description="Low complexity" evidence="1">
    <location>
        <begin position="45"/>
        <end position="88"/>
    </location>
</feature>
<dbReference type="Proteomes" id="UP001223144">
    <property type="component" value="Unassembled WGS sequence"/>
</dbReference>
<dbReference type="CDD" id="cd05379">
    <property type="entry name" value="CAP_bacterial"/>
    <property type="match status" value="1"/>
</dbReference>
<comment type="caution">
    <text evidence="3">The sequence shown here is derived from an EMBL/GenBank/DDBJ whole genome shotgun (WGS) entry which is preliminary data.</text>
</comment>
<dbReference type="InterPro" id="IPR035940">
    <property type="entry name" value="CAP_sf"/>
</dbReference>
<organism evidence="3 4">
    <name type="scientific">Streptomyces chengmaiensis</name>
    <dbReference type="NCBI Taxonomy" id="3040919"/>
    <lineage>
        <taxon>Bacteria</taxon>
        <taxon>Bacillati</taxon>
        <taxon>Actinomycetota</taxon>
        <taxon>Actinomycetes</taxon>
        <taxon>Kitasatosporales</taxon>
        <taxon>Streptomycetaceae</taxon>
        <taxon>Streptomyces</taxon>
    </lineage>
</organism>
<evidence type="ECO:0000313" key="3">
    <source>
        <dbReference type="EMBL" id="MDH2390981.1"/>
    </source>
</evidence>
<keyword evidence="4" id="KW-1185">Reference proteome</keyword>
<proteinExistence type="predicted"/>
<dbReference type="EMBL" id="JARWBG010000022">
    <property type="protein sequence ID" value="MDH2390981.1"/>
    <property type="molecule type" value="Genomic_DNA"/>
</dbReference>
<evidence type="ECO:0000259" key="2">
    <source>
        <dbReference type="Pfam" id="PF00188"/>
    </source>
</evidence>
<gene>
    <name evidence="3" type="ORF">QCN29_19740</name>
</gene>
<dbReference type="Gene3D" id="3.40.33.10">
    <property type="entry name" value="CAP"/>
    <property type="match status" value="1"/>
</dbReference>
<feature type="compositionally biased region" description="Low complexity" evidence="1">
    <location>
        <begin position="109"/>
        <end position="129"/>
    </location>
</feature>
<reference evidence="3 4" key="1">
    <citation type="submission" date="2023-04" db="EMBL/GenBank/DDBJ databases">
        <title>Streptomyces chengmaiensis sp. nov. isolated from the stem of mangrove plant in Hainan.</title>
        <authorList>
            <person name="Huang X."/>
            <person name="Zhou S."/>
            <person name="Chu X."/>
            <person name="Xie Y."/>
            <person name="Lin Y."/>
        </authorList>
    </citation>
    <scope>NUCLEOTIDE SEQUENCE [LARGE SCALE GENOMIC DNA]</scope>
    <source>
        <strain evidence="3 4">HNM0663</strain>
    </source>
</reference>
<feature type="region of interest" description="Disordered" evidence="1">
    <location>
        <begin position="14"/>
        <end position="141"/>
    </location>
</feature>
<protein>
    <submittedName>
        <fullName evidence="3">CAP domain-containing protein</fullName>
    </submittedName>
</protein>
<dbReference type="PANTHER" id="PTHR31157">
    <property type="entry name" value="SCP DOMAIN-CONTAINING PROTEIN"/>
    <property type="match status" value="1"/>
</dbReference>
<evidence type="ECO:0000313" key="4">
    <source>
        <dbReference type="Proteomes" id="UP001223144"/>
    </source>
</evidence>
<name>A0ABT6HQJ8_9ACTN</name>
<dbReference type="Pfam" id="PF00188">
    <property type="entry name" value="CAP"/>
    <property type="match status" value="1"/>
</dbReference>
<dbReference type="InterPro" id="IPR014044">
    <property type="entry name" value="CAP_dom"/>
</dbReference>
<dbReference type="SUPFAM" id="SSF55797">
    <property type="entry name" value="PR-1-like"/>
    <property type="match status" value="1"/>
</dbReference>
<dbReference type="PANTHER" id="PTHR31157:SF1">
    <property type="entry name" value="SCP DOMAIN-CONTAINING PROTEIN"/>
    <property type="match status" value="1"/>
</dbReference>
<evidence type="ECO:0000256" key="1">
    <source>
        <dbReference type="SAM" id="MobiDB-lite"/>
    </source>
</evidence>
<dbReference type="RefSeq" id="WP_279929678.1">
    <property type="nucleotide sequence ID" value="NZ_JARWBG010000022.1"/>
</dbReference>